<accession>A0A830DT21</accession>
<evidence type="ECO:0000313" key="2">
    <source>
        <dbReference type="EMBL" id="GGC47593.1"/>
    </source>
</evidence>
<sequence length="53" mass="5939">MRSISPANAQMRKTFSRSAAVRIRTARDCDRAQNSTEGATDPSVRFTIRPIRS</sequence>
<feature type="region of interest" description="Disordered" evidence="1">
    <location>
        <begin position="26"/>
        <end position="53"/>
    </location>
</feature>
<comment type="caution">
    <text evidence="2">The sequence shown here is derived from an EMBL/GenBank/DDBJ whole genome shotgun (WGS) entry which is preliminary data.</text>
</comment>
<name>A0A830DT21_9EURY</name>
<reference evidence="2" key="1">
    <citation type="journal article" date="2014" name="Int. J. Syst. Evol. Microbiol.">
        <title>Complete genome sequence of Corynebacterium casei LMG S-19264T (=DSM 44701T), isolated from a smear-ripened cheese.</title>
        <authorList>
            <consortium name="US DOE Joint Genome Institute (JGI-PGF)"/>
            <person name="Walter F."/>
            <person name="Albersmeier A."/>
            <person name="Kalinowski J."/>
            <person name="Ruckert C."/>
        </authorList>
    </citation>
    <scope>NUCLEOTIDE SEQUENCE</scope>
    <source>
        <strain evidence="2">CCM 7217</strain>
    </source>
</reference>
<protein>
    <submittedName>
        <fullName evidence="2">Uncharacterized protein</fullName>
    </submittedName>
</protein>
<evidence type="ECO:0000313" key="3">
    <source>
        <dbReference type="Proteomes" id="UP000646833"/>
    </source>
</evidence>
<dbReference type="AlphaFoldDB" id="A0A830DT21"/>
<evidence type="ECO:0000256" key="1">
    <source>
        <dbReference type="SAM" id="MobiDB-lite"/>
    </source>
</evidence>
<dbReference type="EMBL" id="BMCI01000001">
    <property type="protein sequence ID" value="GGC47593.1"/>
    <property type="molecule type" value="Genomic_DNA"/>
</dbReference>
<reference evidence="2" key="2">
    <citation type="submission" date="2020-09" db="EMBL/GenBank/DDBJ databases">
        <authorList>
            <person name="Sun Q."/>
            <person name="Sedlacek I."/>
        </authorList>
    </citation>
    <scope>NUCLEOTIDE SEQUENCE</scope>
    <source>
        <strain evidence="2">CCM 7217</strain>
    </source>
</reference>
<dbReference type="Proteomes" id="UP000646833">
    <property type="component" value="Unassembled WGS sequence"/>
</dbReference>
<gene>
    <name evidence="2" type="ORF">GCM10007209_06530</name>
</gene>
<proteinExistence type="predicted"/>
<organism evidence="2 3">
    <name type="scientific">Haloferax sulfurifontis</name>
    <dbReference type="NCBI Taxonomy" id="255616"/>
    <lineage>
        <taxon>Archaea</taxon>
        <taxon>Methanobacteriati</taxon>
        <taxon>Methanobacteriota</taxon>
        <taxon>Stenosarchaea group</taxon>
        <taxon>Halobacteria</taxon>
        <taxon>Halobacteriales</taxon>
        <taxon>Haloferacaceae</taxon>
        <taxon>Haloferax</taxon>
    </lineage>
</organism>